<proteinExistence type="predicted"/>
<evidence type="ECO:0000313" key="2">
    <source>
        <dbReference type="Proteomes" id="UP000601223"/>
    </source>
</evidence>
<evidence type="ECO:0008006" key="3">
    <source>
        <dbReference type="Google" id="ProtNLM"/>
    </source>
</evidence>
<gene>
    <name evidence="1" type="ORF">Cba03nite_27190</name>
</gene>
<comment type="caution">
    <text evidence="1">The sequence shown here is derived from an EMBL/GenBank/DDBJ whole genome shotgun (WGS) entry which is preliminary data.</text>
</comment>
<dbReference type="EMBL" id="BONF01000012">
    <property type="protein sequence ID" value="GIF81370.1"/>
    <property type="molecule type" value="Genomic_DNA"/>
</dbReference>
<accession>A0A8J3NHF7</accession>
<reference evidence="1 2" key="1">
    <citation type="submission" date="2021-01" db="EMBL/GenBank/DDBJ databases">
        <title>Whole genome shotgun sequence of Catellatospora bangladeshensis NBRC 107357.</title>
        <authorList>
            <person name="Komaki H."/>
            <person name="Tamura T."/>
        </authorList>
    </citation>
    <scope>NUCLEOTIDE SEQUENCE [LARGE SCALE GENOMIC DNA]</scope>
    <source>
        <strain evidence="1 2">NBRC 107357</strain>
    </source>
</reference>
<name>A0A8J3NHF7_9ACTN</name>
<evidence type="ECO:0000313" key="1">
    <source>
        <dbReference type="EMBL" id="GIF81370.1"/>
    </source>
</evidence>
<protein>
    <recommendedName>
        <fullName evidence="3">PE domain-containing protein</fullName>
    </recommendedName>
</protein>
<organism evidence="1 2">
    <name type="scientific">Catellatospora bangladeshensis</name>
    <dbReference type="NCBI Taxonomy" id="310355"/>
    <lineage>
        <taxon>Bacteria</taxon>
        <taxon>Bacillati</taxon>
        <taxon>Actinomycetota</taxon>
        <taxon>Actinomycetes</taxon>
        <taxon>Micromonosporales</taxon>
        <taxon>Micromonosporaceae</taxon>
        <taxon>Catellatospora</taxon>
    </lineage>
</organism>
<dbReference type="AlphaFoldDB" id="A0A8J3NHF7"/>
<dbReference type="Proteomes" id="UP000601223">
    <property type="component" value="Unassembled WGS sequence"/>
</dbReference>
<dbReference type="RefSeq" id="WP_203745703.1">
    <property type="nucleotide sequence ID" value="NZ_BONF01000012.1"/>
</dbReference>
<keyword evidence="2" id="KW-1185">Reference proteome</keyword>
<sequence length="165" mass="17557">MDEACAISARSATLPHDVLMYVTAHGEVSTVETPMKPLSVDLTEVSRVTADLRTQAAAALESGVGEFARQIDRGVLFGTFSPSGETQAARNALWAALHRHYENAERQLALGRALATGLEKALANYTEADDLAAAALNLIDREIAAAAERAGHVGMRHRQGRGAHV</sequence>